<accession>A0ABV7VPR3</accession>
<comment type="caution">
    <text evidence="1">The sequence shown here is derived from an EMBL/GenBank/DDBJ whole genome shotgun (WGS) entry which is preliminary data.</text>
</comment>
<evidence type="ECO:0000313" key="2">
    <source>
        <dbReference type="Proteomes" id="UP001595722"/>
    </source>
</evidence>
<dbReference type="Proteomes" id="UP001595722">
    <property type="component" value="Unassembled WGS sequence"/>
</dbReference>
<dbReference type="InterPro" id="IPR021634">
    <property type="entry name" value="DUF3240"/>
</dbReference>
<dbReference type="Pfam" id="PF11582">
    <property type="entry name" value="DUF3240"/>
    <property type="match status" value="1"/>
</dbReference>
<dbReference type="InterPro" id="IPR015867">
    <property type="entry name" value="N-reg_PII/ATP_PRibTrfase_C"/>
</dbReference>
<evidence type="ECO:0000313" key="1">
    <source>
        <dbReference type="EMBL" id="MFC3679511.1"/>
    </source>
</evidence>
<sequence length="103" mass="11695">MDNEVLLTLSIRPAQADALTDWLLQQDLPGFTSWQGWGHGNRHHGLSLAEQIQGKQKRTLIGLHLPQSQVHQLLALLKQTFCHCDLHYWLQPLLAFGHLGKTD</sequence>
<gene>
    <name evidence="1" type="ORF">ACFOMG_05220</name>
</gene>
<reference evidence="2" key="1">
    <citation type="journal article" date="2019" name="Int. J. Syst. Evol. Microbiol.">
        <title>The Global Catalogue of Microorganisms (GCM) 10K type strain sequencing project: providing services to taxonomists for standard genome sequencing and annotation.</title>
        <authorList>
            <consortium name="The Broad Institute Genomics Platform"/>
            <consortium name="The Broad Institute Genome Sequencing Center for Infectious Disease"/>
            <person name="Wu L."/>
            <person name="Ma J."/>
        </authorList>
    </citation>
    <scope>NUCLEOTIDE SEQUENCE [LARGE SCALE GENOMIC DNA]</scope>
    <source>
        <strain evidence="2">KCTC 42424</strain>
    </source>
</reference>
<organism evidence="1 2">
    <name type="scientific">Bacterioplanoides pacificum</name>
    <dbReference type="NCBI Taxonomy" id="1171596"/>
    <lineage>
        <taxon>Bacteria</taxon>
        <taxon>Pseudomonadati</taxon>
        <taxon>Pseudomonadota</taxon>
        <taxon>Gammaproteobacteria</taxon>
        <taxon>Oceanospirillales</taxon>
        <taxon>Oceanospirillaceae</taxon>
        <taxon>Bacterioplanoides</taxon>
    </lineage>
</organism>
<dbReference type="RefSeq" id="WP_376865220.1">
    <property type="nucleotide sequence ID" value="NZ_JBHRYB010000005.1"/>
</dbReference>
<keyword evidence="2" id="KW-1185">Reference proteome</keyword>
<dbReference type="Gene3D" id="3.30.70.120">
    <property type="match status" value="1"/>
</dbReference>
<proteinExistence type="predicted"/>
<protein>
    <submittedName>
        <fullName evidence="1">DUF3240 family protein</fullName>
    </submittedName>
</protein>
<name>A0ABV7VPR3_9GAMM</name>
<dbReference type="EMBL" id="JBHRYB010000005">
    <property type="protein sequence ID" value="MFC3679511.1"/>
    <property type="molecule type" value="Genomic_DNA"/>
</dbReference>